<evidence type="ECO:0000256" key="2">
    <source>
        <dbReference type="ARBA" id="ARBA00004123"/>
    </source>
</evidence>
<name>A0ABR0D2S9_9LAMI</name>
<accession>A0ABR0D2S9</accession>
<evidence type="ECO:0000256" key="3">
    <source>
        <dbReference type="ARBA" id="ARBA00009085"/>
    </source>
</evidence>
<comment type="similarity">
    <text evidence="3">Belongs to the peptidase C19 family.</text>
</comment>
<dbReference type="PANTHER" id="PTHR24006">
    <property type="entry name" value="UBIQUITIN CARBOXYL-TERMINAL HYDROLASE"/>
    <property type="match status" value="1"/>
</dbReference>
<dbReference type="InterPro" id="IPR018200">
    <property type="entry name" value="USP_CS"/>
</dbReference>
<dbReference type="InterPro" id="IPR028889">
    <property type="entry name" value="USP"/>
</dbReference>
<feature type="domain" description="DUSP" evidence="13">
    <location>
        <begin position="522"/>
        <end position="614"/>
    </location>
</feature>
<evidence type="ECO:0000259" key="13">
    <source>
        <dbReference type="PROSITE" id="PS51283"/>
    </source>
</evidence>
<dbReference type="SUPFAM" id="SSF143791">
    <property type="entry name" value="DUSP-like"/>
    <property type="match status" value="1"/>
</dbReference>
<keyword evidence="8" id="KW-0378">Hydrolase</keyword>
<dbReference type="CDD" id="cd02668">
    <property type="entry name" value="Peptidase_C19L"/>
    <property type="match status" value="1"/>
</dbReference>
<dbReference type="InterPro" id="IPR033841">
    <property type="entry name" value="Pep_USP48"/>
</dbReference>
<feature type="domain" description="USP" evidence="12">
    <location>
        <begin position="109"/>
        <end position="458"/>
    </location>
</feature>
<keyword evidence="10" id="KW-0539">Nucleus</keyword>
<evidence type="ECO:0000256" key="11">
    <source>
        <dbReference type="SAM" id="MobiDB-lite"/>
    </source>
</evidence>
<organism evidence="14 15">
    <name type="scientific">Penstemon davidsonii</name>
    <dbReference type="NCBI Taxonomy" id="160366"/>
    <lineage>
        <taxon>Eukaryota</taxon>
        <taxon>Viridiplantae</taxon>
        <taxon>Streptophyta</taxon>
        <taxon>Embryophyta</taxon>
        <taxon>Tracheophyta</taxon>
        <taxon>Spermatophyta</taxon>
        <taxon>Magnoliopsida</taxon>
        <taxon>eudicotyledons</taxon>
        <taxon>Gunneridae</taxon>
        <taxon>Pentapetalae</taxon>
        <taxon>asterids</taxon>
        <taxon>lamiids</taxon>
        <taxon>Lamiales</taxon>
        <taxon>Plantaginaceae</taxon>
        <taxon>Cheloneae</taxon>
        <taxon>Penstemon</taxon>
    </lineage>
</organism>
<evidence type="ECO:0000259" key="12">
    <source>
        <dbReference type="PROSITE" id="PS50235"/>
    </source>
</evidence>
<evidence type="ECO:0000256" key="4">
    <source>
        <dbReference type="ARBA" id="ARBA00012759"/>
    </source>
</evidence>
<dbReference type="EC" id="3.4.19.12" evidence="4"/>
<comment type="subcellular location">
    <subcellularLocation>
        <location evidence="2">Nucleus</location>
    </subcellularLocation>
</comment>
<dbReference type="CDD" id="cd01795">
    <property type="entry name" value="Ubl_USP48"/>
    <property type="match status" value="1"/>
</dbReference>
<dbReference type="InterPro" id="IPR044743">
    <property type="entry name" value="Ubl_USP48"/>
</dbReference>
<evidence type="ECO:0000256" key="1">
    <source>
        <dbReference type="ARBA" id="ARBA00000707"/>
    </source>
</evidence>
<keyword evidence="6" id="KW-0677">Repeat</keyword>
<dbReference type="SUPFAM" id="SSF54236">
    <property type="entry name" value="Ubiquitin-like"/>
    <property type="match status" value="1"/>
</dbReference>
<evidence type="ECO:0000256" key="8">
    <source>
        <dbReference type="ARBA" id="ARBA00022801"/>
    </source>
</evidence>
<evidence type="ECO:0000313" key="14">
    <source>
        <dbReference type="EMBL" id="KAK4483280.1"/>
    </source>
</evidence>
<evidence type="ECO:0000256" key="6">
    <source>
        <dbReference type="ARBA" id="ARBA00022737"/>
    </source>
</evidence>
<evidence type="ECO:0000256" key="10">
    <source>
        <dbReference type="ARBA" id="ARBA00023242"/>
    </source>
</evidence>
<dbReference type="InterPro" id="IPR035927">
    <property type="entry name" value="DUSP-like_sf"/>
</dbReference>
<dbReference type="Proteomes" id="UP001291926">
    <property type="component" value="Unassembled WGS sequence"/>
</dbReference>
<dbReference type="PROSITE" id="PS00972">
    <property type="entry name" value="USP_1"/>
    <property type="match status" value="1"/>
</dbReference>
<dbReference type="InterPro" id="IPR006615">
    <property type="entry name" value="Pept_C19_DUSP"/>
</dbReference>
<dbReference type="PANTHER" id="PTHR24006:SF722">
    <property type="entry name" value="UBIQUITIN CARBOXYL-TERMINAL HYDROLASE 48"/>
    <property type="match status" value="1"/>
</dbReference>
<gene>
    <name evidence="14" type="ORF">RD792_010465</name>
</gene>
<dbReference type="Pfam" id="PF00443">
    <property type="entry name" value="UCH"/>
    <property type="match status" value="1"/>
</dbReference>
<sequence>MGHHRPKTRSKNKRTRAEDNVETASEIFRKILSNGEVTEDDVNQLYMLWKPVCRGCRVNTKDNPNCFCGLIPPPNGSRKSGLWQKTSEIVNSLGPDPSDDLRASTSKPAGLTNLGATCYANSILQCLYMNKLFREGVFSVEPEVLDREPVLNNLVRLFAQLHSSKMAFVDSAPFIQTLELDNGVQQDSHEFLTLLLSLLERCLSQSKVSKARTIVQDLFRGGVSHVTRCSRCGNESEVSSTIEDFYELELNVKGLKNLDESLDDYLSIEELQGDNQYYCCACATRADATRNIKLRRLPAVLNFQLKRCIFLPNTTTKKKITAAFCFPKELNMGRRLSECSELDMIYDLSAVLIHKGSAVNSGHYTAHIKDEKTDEWWEFDDEYVSNLGLQPFGSTSSIVAVKAKQDELVNLSSAKQVIILDDENRTNADELQSSDSNGVHHVQTFTSNDAYMLMYVRRHSKTRGERTTAETEEHKMDIDGSVISHESDSCPPTHLLKDVEMLNSIYIDSCEEYKSKKKFELNRIMERRQEVRSILSEAPVQSLEKPYFWISIDWLRQWADSITPSTIDNTSIQCLHGKVPVSRTNNMKRLSVEAWTMLYSKAFEDSFPVPLMFSMACKFSDNYCNSCDKYDGGPTLAKGDNCIDCIFEIARNMARADIYRDKRSLMNELAEAALAGEPLDGKLYYVSKSWLQQWLRRKSIDLPCHADSGPTASIRCPHGELMPELAPGAKRLLVPEILWNFIYDTAMEVKPGDTVGCSTFSTDSEPCAICSVELTKAAFSEDSLREFKLMQRQNHEKLAMGKNIVLYPDTKYFLLPSSWLSKWRSYINAGWKNAAAAELDTLNTVVDMLLCEKHGELLERPPKLQWKRDQIFQKSPAADGLTIIVEDDWRLFCQEWRGTESKCISARIEIDNEDEIIGPFDEELIMNMNDEVNMEPCKMLTVKTFPQVCEECIGERESSELTKKLNYTNEDICVCLIRGKEPPKSILAASGSISEPSRRTSKRSKKAAFGNSVNLNVSASTSIYQLKMMIWESFGVVKENQILHKGSKTIEGETVCLADMNIFPGDILWVTDSKIHENRDIADELSDTNVEVQKAEEGFRGTLLTSNMPSHAASEACLN</sequence>
<evidence type="ECO:0000256" key="5">
    <source>
        <dbReference type="ARBA" id="ARBA00022670"/>
    </source>
</evidence>
<dbReference type="EMBL" id="JAYDYQ010002534">
    <property type="protein sequence ID" value="KAK4483280.1"/>
    <property type="molecule type" value="Genomic_DNA"/>
</dbReference>
<keyword evidence="15" id="KW-1185">Reference proteome</keyword>
<feature type="compositionally biased region" description="Basic residues" evidence="11">
    <location>
        <begin position="1"/>
        <end position="14"/>
    </location>
</feature>
<evidence type="ECO:0000313" key="15">
    <source>
        <dbReference type="Proteomes" id="UP001291926"/>
    </source>
</evidence>
<dbReference type="PROSITE" id="PS50235">
    <property type="entry name" value="USP_3"/>
    <property type="match status" value="1"/>
</dbReference>
<dbReference type="InterPro" id="IPR001394">
    <property type="entry name" value="Peptidase_C19_UCH"/>
</dbReference>
<proteinExistence type="inferred from homology"/>
<keyword evidence="5" id="KW-0645">Protease</keyword>
<keyword evidence="9" id="KW-0788">Thiol protease</keyword>
<feature type="domain" description="DUSP" evidence="13">
    <location>
        <begin position="786"/>
        <end position="910"/>
    </location>
</feature>
<dbReference type="Gene3D" id="3.90.70.10">
    <property type="entry name" value="Cysteine proteinases"/>
    <property type="match status" value="1"/>
</dbReference>
<feature type="region of interest" description="Disordered" evidence="11">
    <location>
        <begin position="1"/>
        <end position="20"/>
    </location>
</feature>
<comment type="catalytic activity">
    <reaction evidence="1">
        <text>Thiol-dependent hydrolysis of ester, thioester, amide, peptide and isopeptide bonds formed by the C-terminal Gly of ubiquitin (a 76-residue protein attached to proteins as an intracellular targeting signal).</text>
        <dbReference type="EC" id="3.4.19.12"/>
    </reaction>
</comment>
<evidence type="ECO:0000256" key="7">
    <source>
        <dbReference type="ARBA" id="ARBA00022786"/>
    </source>
</evidence>
<evidence type="ECO:0000256" key="9">
    <source>
        <dbReference type="ARBA" id="ARBA00022807"/>
    </source>
</evidence>
<dbReference type="PROSITE" id="PS51283">
    <property type="entry name" value="DUSP"/>
    <property type="match status" value="3"/>
</dbReference>
<dbReference type="SUPFAM" id="SSF54001">
    <property type="entry name" value="Cysteine proteinases"/>
    <property type="match status" value="1"/>
</dbReference>
<comment type="caution">
    <text evidence="14">The sequence shown here is derived from an EMBL/GenBank/DDBJ whole genome shotgun (WGS) entry which is preliminary data.</text>
</comment>
<dbReference type="InterPro" id="IPR050164">
    <property type="entry name" value="Peptidase_C19"/>
</dbReference>
<dbReference type="PROSITE" id="PS00973">
    <property type="entry name" value="USP_2"/>
    <property type="match status" value="1"/>
</dbReference>
<dbReference type="InterPro" id="IPR029071">
    <property type="entry name" value="Ubiquitin-like_domsf"/>
</dbReference>
<protein>
    <recommendedName>
        <fullName evidence="4">ubiquitinyl hydrolase 1</fullName>
        <ecNumber evidence="4">3.4.19.12</ecNumber>
    </recommendedName>
</protein>
<dbReference type="InterPro" id="IPR038765">
    <property type="entry name" value="Papain-like_cys_pep_sf"/>
</dbReference>
<feature type="domain" description="DUSP" evidence="13">
    <location>
        <begin position="657"/>
        <end position="760"/>
    </location>
</feature>
<reference evidence="14 15" key="1">
    <citation type="journal article" date="2023" name="bioRxiv">
        <title>Genome report: Whole genome sequence and annotation of Penstemon davidsonii.</title>
        <authorList>
            <person name="Ostevik K.L."/>
            <person name="Alabady M."/>
            <person name="Zhang M."/>
            <person name="Rausher M.D."/>
        </authorList>
    </citation>
    <scope>NUCLEOTIDE SEQUENCE [LARGE SCALE GENOMIC DNA]</scope>
    <source>
        <strain evidence="14">DNT005</strain>
        <tissue evidence="14">Whole leaf</tissue>
    </source>
</reference>
<keyword evidence="7" id="KW-0833">Ubl conjugation pathway</keyword>